<protein>
    <recommendedName>
        <fullName evidence="2">Glucosamine/galactosamine-6-phosphate isomerase domain-containing protein</fullName>
    </recommendedName>
</protein>
<name>A0A382LW49_9ZZZZ</name>
<sequence>MSPQPVQSFEADSLPVRVFASEEDMASAAAAEVNEYL</sequence>
<feature type="non-terminal residue" evidence="1">
    <location>
        <position position="37"/>
    </location>
</feature>
<dbReference type="EMBL" id="UINC01089681">
    <property type="protein sequence ID" value="SVC40974.1"/>
    <property type="molecule type" value="Genomic_DNA"/>
</dbReference>
<evidence type="ECO:0008006" key="2">
    <source>
        <dbReference type="Google" id="ProtNLM"/>
    </source>
</evidence>
<organism evidence="1">
    <name type="scientific">marine metagenome</name>
    <dbReference type="NCBI Taxonomy" id="408172"/>
    <lineage>
        <taxon>unclassified sequences</taxon>
        <taxon>metagenomes</taxon>
        <taxon>ecological metagenomes</taxon>
    </lineage>
</organism>
<evidence type="ECO:0000313" key="1">
    <source>
        <dbReference type="EMBL" id="SVC40974.1"/>
    </source>
</evidence>
<dbReference type="AlphaFoldDB" id="A0A382LW49"/>
<reference evidence="1" key="1">
    <citation type="submission" date="2018-05" db="EMBL/GenBank/DDBJ databases">
        <authorList>
            <person name="Lanie J.A."/>
            <person name="Ng W.-L."/>
            <person name="Kazmierczak K.M."/>
            <person name="Andrzejewski T.M."/>
            <person name="Davidsen T.M."/>
            <person name="Wayne K.J."/>
            <person name="Tettelin H."/>
            <person name="Glass J.I."/>
            <person name="Rusch D."/>
            <person name="Podicherti R."/>
            <person name="Tsui H.-C.T."/>
            <person name="Winkler M.E."/>
        </authorList>
    </citation>
    <scope>NUCLEOTIDE SEQUENCE</scope>
</reference>
<proteinExistence type="predicted"/>
<accession>A0A382LW49</accession>
<gene>
    <name evidence="1" type="ORF">METZ01_LOCUS293828</name>
</gene>